<feature type="transmembrane region" description="Helical" evidence="1">
    <location>
        <begin position="149"/>
        <end position="170"/>
    </location>
</feature>
<dbReference type="RefSeq" id="WP_138184334.1">
    <property type="nucleotide sequence ID" value="NZ_LS992241.1"/>
</dbReference>
<evidence type="ECO:0000256" key="1">
    <source>
        <dbReference type="SAM" id="Phobius"/>
    </source>
</evidence>
<keyword evidence="1" id="KW-0472">Membrane</keyword>
<evidence type="ECO:0000313" key="4">
    <source>
        <dbReference type="Proteomes" id="UP000304148"/>
    </source>
</evidence>
<feature type="domain" description="CAAX prenyl protease 2/Lysostaphin resistance protein A-like" evidence="2">
    <location>
        <begin position="92"/>
        <end position="191"/>
    </location>
</feature>
<keyword evidence="1" id="KW-1133">Transmembrane helix</keyword>
<dbReference type="GO" id="GO:0004175">
    <property type="term" value="F:endopeptidase activity"/>
    <property type="evidence" value="ECO:0007669"/>
    <property type="project" value="UniProtKB-ARBA"/>
</dbReference>
<dbReference type="GO" id="GO:0080120">
    <property type="term" value="P:CAAX-box protein maturation"/>
    <property type="evidence" value="ECO:0007669"/>
    <property type="project" value="UniProtKB-ARBA"/>
</dbReference>
<evidence type="ECO:0000259" key="2">
    <source>
        <dbReference type="Pfam" id="PF02517"/>
    </source>
</evidence>
<evidence type="ECO:0000313" key="3">
    <source>
        <dbReference type="EMBL" id="SYX81749.1"/>
    </source>
</evidence>
<feature type="transmembrane region" description="Helical" evidence="1">
    <location>
        <begin position="51"/>
        <end position="74"/>
    </location>
</feature>
<keyword evidence="3" id="KW-0378">Hydrolase</keyword>
<dbReference type="EMBL" id="LS992241">
    <property type="protein sequence ID" value="SYX81749.1"/>
    <property type="molecule type" value="Genomic_DNA"/>
</dbReference>
<feature type="transmembrane region" description="Helical" evidence="1">
    <location>
        <begin position="6"/>
        <end position="27"/>
    </location>
</feature>
<feature type="transmembrane region" description="Helical" evidence="1">
    <location>
        <begin position="80"/>
        <end position="101"/>
    </location>
</feature>
<dbReference type="AlphaFoldDB" id="A0A383R5W3"/>
<proteinExistence type="predicted"/>
<sequence>MTIPMLVSSLIQVILFSVIPLVCWFLFARKKQSFFEWIGCKLPVIEKRNSFIILFFLALLLFVSLGLIIVLFFTNDADVAASQFYGVGVSGIAAALLYAFVQTGLSEEILFRGFIGKRLISAFGFATGNTIQAVLFGCLHGVMFFSRTGIINVVIITLFTTLIGWFMGYINEKLAGGSIIPSWIMHGLANSFSAMTMMFQLL</sequence>
<dbReference type="Pfam" id="PF02517">
    <property type="entry name" value="Rce1-like"/>
    <property type="match status" value="1"/>
</dbReference>
<protein>
    <submittedName>
        <fullName evidence="3">CAAX protease self-immunity</fullName>
    </submittedName>
</protein>
<reference evidence="4" key="1">
    <citation type="submission" date="2018-08" db="EMBL/GenBank/DDBJ databases">
        <authorList>
            <person name="Chevrot R."/>
        </authorList>
    </citation>
    <scope>NUCLEOTIDE SEQUENCE [LARGE SCALE GENOMIC DNA]</scope>
</reference>
<name>A0A383R5W3_PAEAL</name>
<organism evidence="3 4">
    <name type="scientific">Paenibacillus alvei</name>
    <name type="common">Bacillus alvei</name>
    <dbReference type="NCBI Taxonomy" id="44250"/>
    <lineage>
        <taxon>Bacteria</taxon>
        <taxon>Bacillati</taxon>
        <taxon>Bacillota</taxon>
        <taxon>Bacilli</taxon>
        <taxon>Bacillales</taxon>
        <taxon>Paenibacillaceae</taxon>
        <taxon>Paenibacillus</taxon>
    </lineage>
</organism>
<keyword evidence="3" id="KW-0645">Protease</keyword>
<keyword evidence="1" id="KW-0812">Transmembrane</keyword>
<feature type="transmembrane region" description="Helical" evidence="1">
    <location>
        <begin position="182"/>
        <end position="201"/>
    </location>
</feature>
<dbReference type="Proteomes" id="UP000304148">
    <property type="component" value="Chromosome"/>
</dbReference>
<dbReference type="GO" id="GO:0006508">
    <property type="term" value="P:proteolysis"/>
    <property type="evidence" value="ECO:0007669"/>
    <property type="project" value="UniProtKB-KW"/>
</dbReference>
<accession>A0A383R5W3</accession>
<dbReference type="InterPro" id="IPR003675">
    <property type="entry name" value="Rce1/LyrA-like_dom"/>
</dbReference>
<gene>
    <name evidence="3" type="ORF">PBLR_10168</name>
</gene>
<feature type="transmembrane region" description="Helical" evidence="1">
    <location>
        <begin position="122"/>
        <end position="143"/>
    </location>
</feature>